<dbReference type="Proteomes" id="UP000016521">
    <property type="component" value="Chromosome I"/>
</dbReference>
<organism evidence="1 2">
    <name type="scientific">Pseudoalteromonas piscicida</name>
    <dbReference type="NCBI Taxonomy" id="43662"/>
    <lineage>
        <taxon>Bacteria</taxon>
        <taxon>Pseudomonadati</taxon>
        <taxon>Pseudomonadota</taxon>
        <taxon>Gammaproteobacteria</taxon>
        <taxon>Alteromonadales</taxon>
        <taxon>Pseudoalteromonadaceae</taxon>
        <taxon>Pseudoalteromonas</taxon>
    </lineage>
</organism>
<gene>
    <name evidence="1" type="ORF">PPIS_a1206</name>
</gene>
<keyword evidence="2" id="KW-1185">Reference proteome</keyword>
<accession>A0ABN5C9T6</accession>
<sequence length="37" mass="4305">MSLFANQYSNDETGKRHQKTNKILFHCDHGISLLIDE</sequence>
<dbReference type="EMBL" id="CP011924">
    <property type="protein sequence ID" value="ATD06369.1"/>
    <property type="molecule type" value="Genomic_DNA"/>
</dbReference>
<name>A0ABN5C9T6_PSEO7</name>
<proteinExistence type="predicted"/>
<reference evidence="1 2" key="1">
    <citation type="submission" date="2015-06" db="EMBL/GenBank/DDBJ databases">
        <authorList>
            <person name="Xie B.-B."/>
            <person name="Rong J.-C."/>
            <person name="Qin Q.-L."/>
            <person name="Zhang Y.-Z."/>
        </authorList>
    </citation>
    <scope>NUCLEOTIDE SEQUENCE [LARGE SCALE GENOMIC DNA]</scope>
    <source>
        <strain evidence="1 2">JCM 20779</strain>
    </source>
</reference>
<protein>
    <submittedName>
        <fullName evidence="1">Uncharacterized protein</fullName>
    </submittedName>
</protein>
<evidence type="ECO:0000313" key="2">
    <source>
        <dbReference type="Proteomes" id="UP000016521"/>
    </source>
</evidence>
<evidence type="ECO:0000313" key="1">
    <source>
        <dbReference type="EMBL" id="ATD06369.1"/>
    </source>
</evidence>